<dbReference type="Proteomes" id="UP000839052">
    <property type="component" value="Chromosome"/>
</dbReference>
<sequence length="103" mass="11554">MIQIIPLEQTLPGMVLGEEVMSGSNILLPLGTVIDTAHIDSLRRCGVSEIVVLVSSERSAAELNEQREVLSERVEHLFRRAGSHVTMQALRRAVLDYRLEKFK</sequence>
<accession>A0ABN8ALL1</accession>
<evidence type="ECO:0000313" key="3">
    <source>
        <dbReference type="Proteomes" id="UP000839052"/>
    </source>
</evidence>
<keyword evidence="3" id="KW-1185">Reference proteome</keyword>
<organism evidence="2 3">
    <name type="scientific">Candidatus Nitrotoga arctica</name>
    <dbReference type="NCBI Taxonomy" id="453162"/>
    <lineage>
        <taxon>Bacteria</taxon>
        <taxon>Pseudomonadati</taxon>
        <taxon>Pseudomonadota</taxon>
        <taxon>Betaproteobacteria</taxon>
        <taxon>Nitrosomonadales</taxon>
        <taxon>Gallionellaceae</taxon>
        <taxon>Candidatus Nitrotoga</taxon>
    </lineage>
</organism>
<proteinExistence type="predicted"/>
<reference evidence="2 3" key="1">
    <citation type="submission" date="2021-10" db="EMBL/GenBank/DDBJ databases">
        <authorList>
            <person name="Koch H."/>
        </authorList>
    </citation>
    <scope>NUCLEOTIDE SEQUENCE [LARGE SCALE GENOMIC DNA]</scope>
    <source>
        <strain evidence="2">6680</strain>
    </source>
</reference>
<evidence type="ECO:0000256" key="1">
    <source>
        <dbReference type="SAM" id="Coils"/>
    </source>
</evidence>
<feature type="coiled-coil region" evidence="1">
    <location>
        <begin position="53"/>
        <end position="80"/>
    </location>
</feature>
<dbReference type="RefSeq" id="WP_239797367.1">
    <property type="nucleotide sequence ID" value="NZ_OU912926.1"/>
</dbReference>
<keyword evidence="1" id="KW-0175">Coiled coil</keyword>
<name>A0ABN8ALL1_9PROT</name>
<dbReference type="EMBL" id="OU912926">
    <property type="protein sequence ID" value="CAG9933608.1"/>
    <property type="molecule type" value="Genomic_DNA"/>
</dbReference>
<gene>
    <name evidence="2" type="ORF">NTG6680_2359</name>
</gene>
<evidence type="ECO:0000313" key="2">
    <source>
        <dbReference type="EMBL" id="CAG9933608.1"/>
    </source>
</evidence>
<protein>
    <submittedName>
        <fullName evidence="2">Uncharacterized protein</fullName>
    </submittedName>
</protein>